<dbReference type="InterPro" id="IPR036390">
    <property type="entry name" value="WH_DNA-bd_sf"/>
</dbReference>
<keyword evidence="3" id="KW-0238">DNA-binding</keyword>
<accession>A0ABR5HH59</accession>
<gene>
    <name evidence="7" type="ORF">QR79_04415</name>
</gene>
<dbReference type="Gene3D" id="3.40.190.290">
    <property type="match status" value="1"/>
</dbReference>
<dbReference type="SUPFAM" id="SSF53850">
    <property type="entry name" value="Periplasmic binding protein-like II"/>
    <property type="match status" value="1"/>
</dbReference>
<comment type="similarity">
    <text evidence="1">Belongs to the LysR transcriptional regulatory family.</text>
</comment>
<keyword evidence="4" id="KW-0010">Activator</keyword>
<reference evidence="7 8" key="1">
    <citation type="submission" date="2014-11" db="EMBL/GenBank/DDBJ databases">
        <title>Comparative genomics of Methylobacterium species.</title>
        <authorList>
            <person name="Chaudhry V."/>
            <person name="Patil P.B."/>
        </authorList>
    </citation>
    <scope>NUCLEOTIDE SEQUENCE [LARGE SCALE GENOMIC DNA]</scope>
    <source>
        <strain evidence="7 8">SE3.6</strain>
    </source>
</reference>
<dbReference type="InterPro" id="IPR000847">
    <property type="entry name" value="LysR_HTH_N"/>
</dbReference>
<dbReference type="PROSITE" id="PS50931">
    <property type="entry name" value="HTH_LYSR"/>
    <property type="match status" value="1"/>
</dbReference>
<dbReference type="RefSeq" id="WP_048428542.1">
    <property type="nucleotide sequence ID" value="NZ_JTHF01000128.1"/>
</dbReference>
<sequence length="309" mass="33738">MDFRRLRYFHAVAKAGSFSRAATEIDIAQPALSRQIKQLEDELGALLFYRDGRGVHLTPAGELLIAFADSMIDGSARVAREIRALGGAPQASLSLGVLPSLSTALLEPLVVRLHERHPGIRLNVREAMSGTMMNLLQDGKVDIAVVYEGRMPSSIVAEHLLADAVCLVRRPRQDGIASVSGAMLERLPLVMPCRNHGIRQLAETQLTARNLRLDVRFEIDSVPTMKRLVATTDLATLLTYGAVAEEVRAGELEALPLVEPALERRLALATAGVRIDAANRIVVRAVQSVVHEIAQSQHWTAPARFARAF</sequence>
<keyword evidence="8" id="KW-1185">Reference proteome</keyword>
<comment type="caution">
    <text evidence="7">The sequence shown here is derived from an EMBL/GenBank/DDBJ whole genome shotgun (WGS) entry which is preliminary data.</text>
</comment>
<evidence type="ECO:0000256" key="4">
    <source>
        <dbReference type="ARBA" id="ARBA00023159"/>
    </source>
</evidence>
<dbReference type="Proteomes" id="UP000036471">
    <property type="component" value="Unassembled WGS sequence"/>
</dbReference>
<dbReference type="PANTHER" id="PTHR30293">
    <property type="entry name" value="TRANSCRIPTIONAL REGULATORY PROTEIN NAC-RELATED"/>
    <property type="match status" value="1"/>
</dbReference>
<dbReference type="EMBL" id="JTHG01000034">
    <property type="protein sequence ID" value="KMO26008.1"/>
    <property type="molecule type" value="Genomic_DNA"/>
</dbReference>
<evidence type="ECO:0000259" key="6">
    <source>
        <dbReference type="PROSITE" id="PS50931"/>
    </source>
</evidence>
<dbReference type="InterPro" id="IPR036388">
    <property type="entry name" value="WH-like_DNA-bd_sf"/>
</dbReference>
<name>A0ABR5HH59_9HYPH</name>
<keyword evidence="5" id="KW-0804">Transcription</keyword>
<evidence type="ECO:0000256" key="1">
    <source>
        <dbReference type="ARBA" id="ARBA00009437"/>
    </source>
</evidence>
<evidence type="ECO:0000256" key="5">
    <source>
        <dbReference type="ARBA" id="ARBA00023163"/>
    </source>
</evidence>
<evidence type="ECO:0000256" key="3">
    <source>
        <dbReference type="ARBA" id="ARBA00023125"/>
    </source>
</evidence>
<feature type="domain" description="HTH lysR-type" evidence="6">
    <location>
        <begin position="1"/>
        <end position="58"/>
    </location>
</feature>
<dbReference type="PRINTS" id="PR00039">
    <property type="entry name" value="HTHLYSR"/>
</dbReference>
<protein>
    <recommendedName>
        <fullName evidence="6">HTH lysR-type domain-containing protein</fullName>
    </recommendedName>
</protein>
<proteinExistence type="inferred from homology"/>
<dbReference type="Pfam" id="PF00126">
    <property type="entry name" value="HTH_1"/>
    <property type="match status" value="1"/>
</dbReference>
<dbReference type="Gene3D" id="1.10.10.10">
    <property type="entry name" value="Winged helix-like DNA-binding domain superfamily/Winged helix DNA-binding domain"/>
    <property type="match status" value="1"/>
</dbReference>
<evidence type="ECO:0000313" key="8">
    <source>
        <dbReference type="Proteomes" id="UP000036471"/>
    </source>
</evidence>
<dbReference type="PANTHER" id="PTHR30293:SF0">
    <property type="entry name" value="NITROGEN ASSIMILATION REGULATORY PROTEIN NAC"/>
    <property type="match status" value="1"/>
</dbReference>
<dbReference type="SUPFAM" id="SSF46785">
    <property type="entry name" value="Winged helix' DNA-binding domain"/>
    <property type="match status" value="1"/>
</dbReference>
<organism evidence="7 8">
    <name type="scientific">Methylobacterium indicum</name>
    <dbReference type="NCBI Taxonomy" id="1775910"/>
    <lineage>
        <taxon>Bacteria</taxon>
        <taxon>Pseudomonadati</taxon>
        <taxon>Pseudomonadota</taxon>
        <taxon>Alphaproteobacteria</taxon>
        <taxon>Hyphomicrobiales</taxon>
        <taxon>Methylobacteriaceae</taxon>
        <taxon>Methylobacterium</taxon>
    </lineage>
</organism>
<dbReference type="InterPro" id="IPR005119">
    <property type="entry name" value="LysR_subst-bd"/>
</dbReference>
<dbReference type="Pfam" id="PF03466">
    <property type="entry name" value="LysR_substrate"/>
    <property type="match status" value="1"/>
</dbReference>
<keyword evidence="2" id="KW-0805">Transcription regulation</keyword>
<evidence type="ECO:0000256" key="2">
    <source>
        <dbReference type="ARBA" id="ARBA00023015"/>
    </source>
</evidence>
<evidence type="ECO:0000313" key="7">
    <source>
        <dbReference type="EMBL" id="KMO26008.1"/>
    </source>
</evidence>